<feature type="domain" description="DNA mimic protein DMP19 C-terminal" evidence="1">
    <location>
        <begin position="34"/>
        <end position="143"/>
    </location>
</feature>
<keyword evidence="3" id="KW-1185">Reference proteome</keyword>
<dbReference type="OrthoDB" id="208245at2"/>
<dbReference type="Pfam" id="PF14300">
    <property type="entry name" value="DMP19"/>
    <property type="match status" value="1"/>
</dbReference>
<name>A0A517TT07_9BACT</name>
<organism evidence="2 3">
    <name type="scientific">Lacipirellula limnantheis</name>
    <dbReference type="NCBI Taxonomy" id="2528024"/>
    <lineage>
        <taxon>Bacteria</taxon>
        <taxon>Pseudomonadati</taxon>
        <taxon>Planctomycetota</taxon>
        <taxon>Planctomycetia</taxon>
        <taxon>Pirellulales</taxon>
        <taxon>Lacipirellulaceae</taxon>
        <taxon>Lacipirellula</taxon>
    </lineage>
</organism>
<gene>
    <name evidence="2" type="ORF">I41_06390</name>
</gene>
<dbReference type="KEGG" id="llh:I41_06390"/>
<protein>
    <recommendedName>
        <fullName evidence="1">DNA mimic protein DMP19 C-terminal domain-containing protein</fullName>
    </recommendedName>
</protein>
<proteinExistence type="predicted"/>
<evidence type="ECO:0000259" key="1">
    <source>
        <dbReference type="Pfam" id="PF14300"/>
    </source>
</evidence>
<sequence>MANPTKVSRKAFEEFAGVRWNTMNDICALSNISDLTPAQRVAHLAYWYMSELENGGHYQYFLNKVHFDHDEVVRALEAIGATEHVIVLSDAFRTVRATPLGAPQTVEQYLEGEEAADLSHYDSAFAGCKRSVFQCLQDYLDKHEGEFIEWTP</sequence>
<evidence type="ECO:0000313" key="2">
    <source>
        <dbReference type="EMBL" id="QDT71482.1"/>
    </source>
</evidence>
<dbReference type="EMBL" id="CP036339">
    <property type="protein sequence ID" value="QDT71482.1"/>
    <property type="molecule type" value="Genomic_DNA"/>
</dbReference>
<evidence type="ECO:0000313" key="3">
    <source>
        <dbReference type="Proteomes" id="UP000317909"/>
    </source>
</evidence>
<accession>A0A517TT07</accession>
<dbReference type="InterPro" id="IPR025402">
    <property type="entry name" value="DMP19_C"/>
</dbReference>
<dbReference type="RefSeq" id="WP_145430786.1">
    <property type="nucleotide sequence ID" value="NZ_CP036339.1"/>
</dbReference>
<dbReference type="Proteomes" id="UP000317909">
    <property type="component" value="Chromosome"/>
</dbReference>
<reference evidence="2 3" key="1">
    <citation type="submission" date="2019-02" db="EMBL/GenBank/DDBJ databases">
        <title>Deep-cultivation of Planctomycetes and their phenomic and genomic characterization uncovers novel biology.</title>
        <authorList>
            <person name="Wiegand S."/>
            <person name="Jogler M."/>
            <person name="Boedeker C."/>
            <person name="Pinto D."/>
            <person name="Vollmers J."/>
            <person name="Rivas-Marin E."/>
            <person name="Kohn T."/>
            <person name="Peeters S.H."/>
            <person name="Heuer A."/>
            <person name="Rast P."/>
            <person name="Oberbeckmann S."/>
            <person name="Bunk B."/>
            <person name="Jeske O."/>
            <person name="Meyerdierks A."/>
            <person name="Storesund J.E."/>
            <person name="Kallscheuer N."/>
            <person name="Luecker S."/>
            <person name="Lage O.M."/>
            <person name="Pohl T."/>
            <person name="Merkel B.J."/>
            <person name="Hornburger P."/>
            <person name="Mueller R.-W."/>
            <person name="Bruemmer F."/>
            <person name="Labrenz M."/>
            <person name="Spormann A.M."/>
            <person name="Op den Camp H."/>
            <person name="Overmann J."/>
            <person name="Amann R."/>
            <person name="Jetten M.S.M."/>
            <person name="Mascher T."/>
            <person name="Medema M.H."/>
            <person name="Devos D.P."/>
            <person name="Kaster A.-K."/>
            <person name="Ovreas L."/>
            <person name="Rohde M."/>
            <person name="Galperin M.Y."/>
            <person name="Jogler C."/>
        </authorList>
    </citation>
    <scope>NUCLEOTIDE SEQUENCE [LARGE SCALE GENOMIC DNA]</scope>
    <source>
        <strain evidence="2 3">I41</strain>
    </source>
</reference>
<dbReference type="AlphaFoldDB" id="A0A517TT07"/>
<dbReference type="Gene3D" id="1.20.1420.60">
    <property type="match status" value="1"/>
</dbReference>